<evidence type="ECO:0000313" key="5">
    <source>
        <dbReference type="Proteomes" id="UP000545490"/>
    </source>
</evidence>
<reference evidence="3 4" key="1">
    <citation type="submission" date="2018-11" db="EMBL/GenBank/DDBJ databases">
        <authorList>
            <person name="Huo Y."/>
        </authorList>
    </citation>
    <scope>NUCLEOTIDE SEQUENCE [LARGE SCALE GENOMIC DNA]</scope>
    <source>
        <strain evidence="3 4">CCBAU 33202</strain>
    </source>
</reference>
<proteinExistence type="predicted"/>
<evidence type="ECO:0000313" key="3">
    <source>
        <dbReference type="EMBL" id="RUM11180.1"/>
    </source>
</evidence>
<dbReference type="InterPro" id="IPR051396">
    <property type="entry name" value="Bact_Antivir_Def_Nuclease"/>
</dbReference>
<reference evidence="2 5" key="2">
    <citation type="submission" date="2020-08" db="EMBL/GenBank/DDBJ databases">
        <title>Genomic Encyclopedia of Type Strains, Phase IV (KMG-IV): sequencing the most valuable type-strain genomes for metagenomic binning, comparative biology and taxonomic classification.</title>
        <authorList>
            <person name="Goeker M."/>
        </authorList>
    </citation>
    <scope>NUCLEOTIDE SEQUENCE [LARGE SCALE GENOMIC DNA]</scope>
    <source>
        <strain evidence="2 5">DSM 19331</strain>
    </source>
</reference>
<keyword evidence="2" id="KW-0547">Nucleotide-binding</keyword>
<accession>A0A7W6B930</accession>
<dbReference type="GO" id="GO:0016887">
    <property type="term" value="F:ATP hydrolysis activity"/>
    <property type="evidence" value="ECO:0007669"/>
    <property type="project" value="InterPro"/>
</dbReference>
<dbReference type="GO" id="GO:0005524">
    <property type="term" value="F:ATP binding"/>
    <property type="evidence" value="ECO:0007669"/>
    <property type="project" value="UniProtKB-KW"/>
</dbReference>
<evidence type="ECO:0000259" key="1">
    <source>
        <dbReference type="SMART" id="SM00382"/>
    </source>
</evidence>
<gene>
    <name evidence="3" type="ORF">EFB14_20165</name>
    <name evidence="2" type="ORF">GGQ65_003483</name>
</gene>
<dbReference type="PANTHER" id="PTHR43581:SF2">
    <property type="entry name" value="EXCINUCLEASE ATPASE SUBUNIT"/>
    <property type="match status" value="1"/>
</dbReference>
<comment type="caution">
    <text evidence="2">The sequence shown here is derived from an EMBL/GenBank/DDBJ whole genome shotgun (WGS) entry which is preliminary data.</text>
</comment>
<dbReference type="RefSeq" id="WP_126828321.1">
    <property type="nucleotide sequence ID" value="NZ_JACIDG010000008.1"/>
</dbReference>
<sequence>MTDISVFPPSRGDPESFQGIVLQQDRWNDFNFVTQYHLYVAVPEFTGRIGTVKILRRGQTAADELQLDIGALAPLDDNFVSLGQDLDYYERLASLPEQLRQELLNGLKDAIAFPAHAETFANEQGWTTSILREVQWSSFRQDAAVLLQRDYNRVARLGLDIAFHVTGWENALKLNFKAPDDIFLWGAPPTALPDRIAVLIGRNGSGKSTLLSRLARVLHASQRERGTETLTALGKIDPPGIGFTRIINIAYSAFDVFQLPGVDYRDRKQIVDDLERGAGRYHYCGLRDIAREVRRAEGVGDVDGMPIQPQDVDRQELVILKTSEELATEFSKIVSRINESGRQDLFAQVCGILASDTSFADLGADPAASVIAHAVAWFRVWSTGHKIVMHAIASLVAYTEPKSIVLIDEPETHLHPPLLAAFMHATRTILRHNDAFAVIATHSPVVAQETLARHTAIVRRSGSETRISSPRIETYGESLGEITNEIFGLTADATDFHQELSRLVEAGLTLDQIEGLFDRGLSLQARAFVMTKLADRRT</sequence>
<dbReference type="SUPFAM" id="SSF52540">
    <property type="entry name" value="P-loop containing nucleoside triphosphate hydrolases"/>
    <property type="match status" value="1"/>
</dbReference>
<dbReference type="AlphaFoldDB" id="A0A7W6B930"/>
<keyword evidence="2" id="KW-0067">ATP-binding</keyword>
<evidence type="ECO:0000313" key="4">
    <source>
        <dbReference type="Proteomes" id="UP000272004"/>
    </source>
</evidence>
<dbReference type="Proteomes" id="UP000272004">
    <property type="component" value="Unassembled WGS sequence"/>
</dbReference>
<name>A0A7W6B930_9HYPH</name>
<dbReference type="InterPro" id="IPR003593">
    <property type="entry name" value="AAA+_ATPase"/>
</dbReference>
<feature type="domain" description="AAA+ ATPase" evidence="1">
    <location>
        <begin position="193"/>
        <end position="471"/>
    </location>
</feature>
<dbReference type="InterPro" id="IPR003959">
    <property type="entry name" value="ATPase_AAA_core"/>
</dbReference>
<protein>
    <submittedName>
        <fullName evidence="2 3">ATP-binding protein</fullName>
    </submittedName>
</protein>
<dbReference type="Gene3D" id="3.40.50.300">
    <property type="entry name" value="P-loop containing nucleotide triphosphate hydrolases"/>
    <property type="match status" value="2"/>
</dbReference>
<dbReference type="Pfam" id="PF13304">
    <property type="entry name" value="AAA_21"/>
    <property type="match status" value="1"/>
</dbReference>
<evidence type="ECO:0000313" key="2">
    <source>
        <dbReference type="EMBL" id="MBB3916183.1"/>
    </source>
</evidence>
<keyword evidence="4" id="KW-1185">Reference proteome</keyword>
<dbReference type="PANTHER" id="PTHR43581">
    <property type="entry name" value="ATP/GTP PHOSPHATASE"/>
    <property type="match status" value="1"/>
</dbReference>
<organism evidence="2 5">
    <name type="scientific">Rhizobium fabae</name>
    <dbReference type="NCBI Taxonomy" id="573179"/>
    <lineage>
        <taxon>Bacteria</taxon>
        <taxon>Pseudomonadati</taxon>
        <taxon>Pseudomonadota</taxon>
        <taxon>Alphaproteobacteria</taxon>
        <taxon>Hyphomicrobiales</taxon>
        <taxon>Rhizobiaceae</taxon>
        <taxon>Rhizobium/Agrobacterium group</taxon>
        <taxon>Rhizobium</taxon>
    </lineage>
</organism>
<dbReference type="Proteomes" id="UP000545490">
    <property type="component" value="Unassembled WGS sequence"/>
</dbReference>
<dbReference type="InterPro" id="IPR027417">
    <property type="entry name" value="P-loop_NTPase"/>
</dbReference>
<dbReference type="SMART" id="SM00382">
    <property type="entry name" value="AAA"/>
    <property type="match status" value="1"/>
</dbReference>
<dbReference type="EMBL" id="JACIDG010000008">
    <property type="protein sequence ID" value="MBB3916183.1"/>
    <property type="molecule type" value="Genomic_DNA"/>
</dbReference>
<dbReference type="EMBL" id="RJJU01000010">
    <property type="protein sequence ID" value="RUM11180.1"/>
    <property type="molecule type" value="Genomic_DNA"/>
</dbReference>